<name>A0AAX6MRU3_9PEZI</name>
<feature type="compositionally biased region" description="Polar residues" evidence="1">
    <location>
        <begin position="203"/>
        <end position="221"/>
    </location>
</feature>
<dbReference type="EMBL" id="JBANMG010000003">
    <property type="protein sequence ID" value="KAK6955143.1"/>
    <property type="molecule type" value="Genomic_DNA"/>
</dbReference>
<feature type="compositionally biased region" description="Polar residues" evidence="1">
    <location>
        <begin position="168"/>
        <end position="177"/>
    </location>
</feature>
<sequence length="301" mass="32534">MSYQGNSNANPNANAKASPNNSGEKKKSTALSASAQPFPYTGPNNYPAYQAGQAQGARPVNPSTGYVSANQPPGPPFGVPNPHFGQQGNDSPANIRSIPLIQVNGYYLALSPAFVPQGSNSQHFSVPGIPNYWSQVPSGSYAPPSQQPQTMPNSTVSPNTPRVVLPPSQGQGHPNSQTPTRPRGDGGRGQGTGLLPPPGLVPSSRQIVTDPRQNMVSSPTFNKYYLPMQARDRQYQGQQTQMEQQQTGQMQMGNPAYNMAPQKPQPQPQPHPDRHARQRILDEQAKSFSQEDDDAFYPHND</sequence>
<evidence type="ECO:0000313" key="3">
    <source>
        <dbReference type="Proteomes" id="UP001369815"/>
    </source>
</evidence>
<accession>A0AAX6MRU3</accession>
<reference evidence="2 3" key="1">
    <citation type="journal article" date="2024" name="Front Chem Biol">
        <title>Unveiling the potential of Daldinia eschscholtzii MFLUCC 19-0629 through bioactivity and bioinformatics studies for enhanced sustainable agriculture production.</title>
        <authorList>
            <person name="Brooks S."/>
            <person name="Weaver J.A."/>
            <person name="Klomchit A."/>
            <person name="Alharthi S.A."/>
            <person name="Onlamun T."/>
            <person name="Nurani R."/>
            <person name="Vong T.K."/>
            <person name="Alberti F."/>
            <person name="Greco C."/>
        </authorList>
    </citation>
    <scope>NUCLEOTIDE SEQUENCE [LARGE SCALE GENOMIC DNA]</scope>
    <source>
        <strain evidence="2">MFLUCC 19-0629</strain>
    </source>
</reference>
<feature type="compositionally biased region" description="Low complexity" evidence="1">
    <location>
        <begin position="235"/>
        <end position="253"/>
    </location>
</feature>
<evidence type="ECO:0000313" key="2">
    <source>
        <dbReference type="EMBL" id="KAK6955143.1"/>
    </source>
</evidence>
<dbReference type="Proteomes" id="UP001369815">
    <property type="component" value="Unassembled WGS sequence"/>
</dbReference>
<comment type="caution">
    <text evidence="2">The sequence shown here is derived from an EMBL/GenBank/DDBJ whole genome shotgun (WGS) entry which is preliminary data.</text>
</comment>
<evidence type="ECO:0000256" key="1">
    <source>
        <dbReference type="SAM" id="MobiDB-lite"/>
    </source>
</evidence>
<gene>
    <name evidence="2" type="ORF">Daesc_002774</name>
</gene>
<feature type="compositionally biased region" description="Polar residues" evidence="1">
    <location>
        <begin position="61"/>
        <end position="71"/>
    </location>
</feature>
<dbReference type="AlphaFoldDB" id="A0AAX6MRU3"/>
<keyword evidence="3" id="KW-1185">Reference proteome</keyword>
<feature type="region of interest" description="Disordered" evidence="1">
    <location>
        <begin position="1"/>
        <end position="93"/>
    </location>
</feature>
<protein>
    <submittedName>
        <fullName evidence="2">Uncharacterized protein</fullName>
    </submittedName>
</protein>
<proteinExistence type="predicted"/>
<feature type="region of interest" description="Disordered" evidence="1">
    <location>
        <begin position="117"/>
        <end position="301"/>
    </location>
</feature>
<organism evidence="2 3">
    <name type="scientific">Daldinia eschscholtzii</name>
    <dbReference type="NCBI Taxonomy" id="292717"/>
    <lineage>
        <taxon>Eukaryota</taxon>
        <taxon>Fungi</taxon>
        <taxon>Dikarya</taxon>
        <taxon>Ascomycota</taxon>
        <taxon>Pezizomycotina</taxon>
        <taxon>Sordariomycetes</taxon>
        <taxon>Xylariomycetidae</taxon>
        <taxon>Xylariales</taxon>
        <taxon>Hypoxylaceae</taxon>
        <taxon>Daldinia</taxon>
    </lineage>
</organism>
<feature type="compositionally biased region" description="Polar residues" evidence="1">
    <location>
        <begin position="132"/>
        <end position="160"/>
    </location>
</feature>
<feature type="compositionally biased region" description="Basic and acidic residues" evidence="1">
    <location>
        <begin position="271"/>
        <end position="285"/>
    </location>
</feature>
<feature type="compositionally biased region" description="Low complexity" evidence="1">
    <location>
        <begin position="1"/>
        <end position="22"/>
    </location>
</feature>